<evidence type="ECO:0000313" key="1">
    <source>
        <dbReference type="EMBL" id="SFK93118.1"/>
    </source>
</evidence>
<name>A0A1I4DHP4_9PROT</name>
<accession>A0A1I4DHP4</accession>
<dbReference type="STRING" id="52441.SAMN05216302_102161"/>
<dbReference type="RefSeq" id="WP_090700796.1">
    <property type="nucleotide sequence ID" value="NZ_FOSP01000021.1"/>
</dbReference>
<dbReference type="AlphaFoldDB" id="A0A1I4DHP4"/>
<sequence length="73" mass="7860">MLKLKTPEQAKQAIKDQGLTISKFAIDNGLPASVVYALLKGQIKGSYGEAHRAAVLLGIKAESKPVEKELKRA</sequence>
<reference evidence="2" key="1">
    <citation type="submission" date="2016-10" db="EMBL/GenBank/DDBJ databases">
        <authorList>
            <person name="Varghese N."/>
            <person name="Submissions S."/>
        </authorList>
    </citation>
    <scope>NUCLEOTIDE SEQUENCE [LARGE SCALE GENOMIC DNA]</scope>
    <source>
        <strain evidence="2">Nm69</strain>
    </source>
</reference>
<protein>
    <submittedName>
        <fullName evidence="1">Phage-associated protein, BcepMu gp16 family</fullName>
    </submittedName>
</protein>
<gene>
    <name evidence="1" type="ORF">SAMN05216302_102161</name>
</gene>
<dbReference type="NCBIfam" id="TIGR04111">
    <property type="entry name" value="BcepMu_gp16"/>
    <property type="match status" value="1"/>
</dbReference>
<dbReference type="InterPro" id="IPR026365">
    <property type="entry name" value="BcepMu_gp16"/>
</dbReference>
<dbReference type="OrthoDB" id="5679056at2"/>
<evidence type="ECO:0000313" key="2">
    <source>
        <dbReference type="Proteomes" id="UP000199533"/>
    </source>
</evidence>
<organism evidence="1 2">
    <name type="scientific">Nitrosomonas aestuarii</name>
    <dbReference type="NCBI Taxonomy" id="52441"/>
    <lineage>
        <taxon>Bacteria</taxon>
        <taxon>Pseudomonadati</taxon>
        <taxon>Pseudomonadota</taxon>
        <taxon>Betaproteobacteria</taxon>
        <taxon>Nitrosomonadales</taxon>
        <taxon>Nitrosomonadaceae</taxon>
        <taxon>Nitrosomonas</taxon>
    </lineage>
</organism>
<keyword evidence="2" id="KW-1185">Reference proteome</keyword>
<dbReference type="EMBL" id="FOSP01000021">
    <property type="protein sequence ID" value="SFK93118.1"/>
    <property type="molecule type" value="Genomic_DNA"/>
</dbReference>
<proteinExistence type="predicted"/>
<dbReference type="Proteomes" id="UP000199533">
    <property type="component" value="Unassembled WGS sequence"/>
</dbReference>